<dbReference type="InterPro" id="IPR036291">
    <property type="entry name" value="NAD(P)-bd_dom_sf"/>
</dbReference>
<keyword evidence="5" id="KW-0783">Tetrahydrobiopterin biosynthesis</keyword>
<accession>A0A336LTU2</accession>
<dbReference type="FunFam" id="3.40.50.720:FF:000157">
    <property type="entry name" value="Quinoid dihydropteridine reductase"/>
    <property type="match status" value="1"/>
</dbReference>
<dbReference type="PANTHER" id="PTHR15104">
    <property type="entry name" value="DIHYDROPTERIDINE REDUCTASE"/>
    <property type="match status" value="1"/>
</dbReference>
<evidence type="ECO:0000256" key="3">
    <source>
        <dbReference type="ARBA" id="ARBA00022857"/>
    </source>
</evidence>
<evidence type="ECO:0000256" key="9">
    <source>
        <dbReference type="ARBA" id="ARBA00041348"/>
    </source>
</evidence>
<comment type="subunit">
    <text evidence="2">Homodimer.</text>
</comment>
<evidence type="ECO:0000256" key="2">
    <source>
        <dbReference type="ARBA" id="ARBA00011738"/>
    </source>
</evidence>
<organism evidence="13">
    <name type="scientific">Culicoides sonorensis</name>
    <name type="common">Biting midge</name>
    <dbReference type="NCBI Taxonomy" id="179676"/>
    <lineage>
        <taxon>Eukaryota</taxon>
        <taxon>Metazoa</taxon>
        <taxon>Ecdysozoa</taxon>
        <taxon>Arthropoda</taxon>
        <taxon>Hexapoda</taxon>
        <taxon>Insecta</taxon>
        <taxon>Pterygota</taxon>
        <taxon>Neoptera</taxon>
        <taxon>Endopterygota</taxon>
        <taxon>Diptera</taxon>
        <taxon>Nematocera</taxon>
        <taxon>Chironomoidea</taxon>
        <taxon>Ceratopogonidae</taxon>
        <taxon>Ceratopogoninae</taxon>
        <taxon>Culicoides</taxon>
        <taxon>Monoculicoides</taxon>
    </lineage>
</organism>
<dbReference type="CDD" id="cd05334">
    <property type="entry name" value="DHPR_SDR_c_like"/>
    <property type="match status" value="1"/>
</dbReference>
<dbReference type="GO" id="GO:0070404">
    <property type="term" value="F:NADH binding"/>
    <property type="evidence" value="ECO:0007669"/>
    <property type="project" value="TreeGrafter"/>
</dbReference>
<reference evidence="13" key="1">
    <citation type="submission" date="2018-07" db="EMBL/GenBank/DDBJ databases">
        <authorList>
            <person name="Quirk P.G."/>
            <person name="Krulwich T.A."/>
        </authorList>
    </citation>
    <scope>NUCLEOTIDE SEQUENCE</scope>
</reference>
<evidence type="ECO:0000256" key="5">
    <source>
        <dbReference type="ARBA" id="ARBA00023007"/>
    </source>
</evidence>
<keyword evidence="3" id="KW-0521">NADP</keyword>
<evidence type="ECO:0000256" key="12">
    <source>
        <dbReference type="ARBA" id="ARBA00047536"/>
    </source>
</evidence>
<comment type="catalytic activity">
    <reaction evidence="12">
        <text>5,6,7,8-tetrahydropteridine + NAD(+) = 6,7-dihydropteridine + NADH + H(+)</text>
        <dbReference type="Rhea" id="RHEA:17869"/>
        <dbReference type="ChEBI" id="CHEBI:15378"/>
        <dbReference type="ChEBI" id="CHEBI:28889"/>
        <dbReference type="ChEBI" id="CHEBI:30156"/>
        <dbReference type="ChEBI" id="CHEBI:57540"/>
        <dbReference type="ChEBI" id="CHEBI:57945"/>
        <dbReference type="EC" id="1.5.1.34"/>
    </reaction>
    <physiologicalReaction direction="right-to-left" evidence="12">
        <dbReference type="Rhea" id="RHEA:17871"/>
    </physiologicalReaction>
</comment>
<dbReference type="SUPFAM" id="SSF51735">
    <property type="entry name" value="NAD(P)-binding Rossmann-fold domains"/>
    <property type="match status" value="1"/>
</dbReference>
<evidence type="ECO:0000313" key="13">
    <source>
        <dbReference type="EMBL" id="SSX21466.1"/>
    </source>
</evidence>
<dbReference type="PANTHER" id="PTHR15104:SF0">
    <property type="entry name" value="DIHYDROPTERIDINE REDUCTASE"/>
    <property type="match status" value="1"/>
</dbReference>
<dbReference type="AlphaFoldDB" id="A0A336LTU2"/>
<gene>
    <name evidence="13" type="primary">CSON004668</name>
</gene>
<dbReference type="InterPro" id="IPR002347">
    <property type="entry name" value="SDR_fam"/>
</dbReference>
<protein>
    <recommendedName>
        <fullName evidence="8">Dihydropteridine reductase</fullName>
        <ecNumber evidence="7">1.5.1.34</ecNumber>
    </recommendedName>
    <alternativeName>
        <fullName evidence="10">HDHPR</fullName>
    </alternativeName>
    <alternativeName>
        <fullName evidence="9">Quinoid dihydropteridine reductase</fullName>
    </alternativeName>
</protein>
<evidence type="ECO:0000256" key="11">
    <source>
        <dbReference type="ARBA" id="ARBA00047429"/>
    </source>
</evidence>
<comment type="similarity">
    <text evidence="1">Belongs to the short-chain dehydrogenases/reductases (SDR) family.</text>
</comment>
<keyword evidence="4" id="KW-0560">Oxidoreductase</keyword>
<sequence length="258" mass="27417">MSVGRVVIYGGRGALGATVVSHFKANNWWVGSIDLGENEKADANIVVNKDADFVGQEEQILAGVASALKGEKLDAVICVAGGWAGGNAQKDLAKNTDLMIKQSVWTSAISATVGANHLKAGGLLVLTGAKPALSSTPGMIGYGLAKAAVHQLTKSLAAKDSGLPENSLAVAILPITLDTPMNRKWMPNADHSTWTPLEFVAELFHKWTKGVERPANGSLVQLVTKDSKTDLTSFPILPRNNKIKRLIDFILILIEQKS</sequence>
<name>A0A336LTU2_CULSO</name>
<evidence type="ECO:0000256" key="10">
    <source>
        <dbReference type="ARBA" id="ARBA00042518"/>
    </source>
</evidence>
<dbReference type="EC" id="1.5.1.34" evidence="7"/>
<evidence type="ECO:0000256" key="7">
    <source>
        <dbReference type="ARBA" id="ARBA00039153"/>
    </source>
</evidence>
<dbReference type="GO" id="GO:0005737">
    <property type="term" value="C:cytoplasm"/>
    <property type="evidence" value="ECO:0007669"/>
    <property type="project" value="TreeGrafter"/>
</dbReference>
<evidence type="ECO:0000256" key="8">
    <source>
        <dbReference type="ARBA" id="ARBA00039520"/>
    </source>
</evidence>
<evidence type="ECO:0000256" key="4">
    <source>
        <dbReference type="ARBA" id="ARBA00023002"/>
    </source>
</evidence>
<dbReference type="GO" id="GO:0004155">
    <property type="term" value="F:6,7-dihydropteridine reductase activity"/>
    <property type="evidence" value="ECO:0007669"/>
    <property type="project" value="UniProtKB-EC"/>
</dbReference>
<dbReference type="GO" id="GO:0006729">
    <property type="term" value="P:tetrahydrobiopterin biosynthetic process"/>
    <property type="evidence" value="ECO:0007669"/>
    <property type="project" value="UniProtKB-KW"/>
</dbReference>
<comment type="catalytic activity">
    <reaction evidence="11">
        <text>5,6,7,8-tetrahydropteridine + NADP(+) = 6,7-dihydropteridine + NADPH + H(+)</text>
        <dbReference type="Rhea" id="RHEA:17865"/>
        <dbReference type="ChEBI" id="CHEBI:15378"/>
        <dbReference type="ChEBI" id="CHEBI:28889"/>
        <dbReference type="ChEBI" id="CHEBI:30156"/>
        <dbReference type="ChEBI" id="CHEBI:57783"/>
        <dbReference type="ChEBI" id="CHEBI:58349"/>
        <dbReference type="EC" id="1.5.1.34"/>
    </reaction>
    <physiologicalReaction direction="right-to-left" evidence="11">
        <dbReference type="Rhea" id="RHEA:17867"/>
    </physiologicalReaction>
</comment>
<dbReference type="GO" id="GO:0006559">
    <property type="term" value="P:L-phenylalanine catabolic process"/>
    <property type="evidence" value="ECO:0007669"/>
    <property type="project" value="TreeGrafter"/>
</dbReference>
<dbReference type="Gene3D" id="3.40.50.720">
    <property type="entry name" value="NAD(P)-binding Rossmann-like Domain"/>
    <property type="match status" value="1"/>
</dbReference>
<dbReference type="EMBL" id="UFQT01000194">
    <property type="protein sequence ID" value="SSX21466.1"/>
    <property type="molecule type" value="Genomic_DNA"/>
</dbReference>
<dbReference type="VEuPathDB" id="VectorBase:CSON004668"/>
<dbReference type="Pfam" id="PF00106">
    <property type="entry name" value="adh_short"/>
    <property type="match status" value="1"/>
</dbReference>
<evidence type="ECO:0000256" key="1">
    <source>
        <dbReference type="ARBA" id="ARBA00006484"/>
    </source>
</evidence>
<dbReference type="GO" id="GO:0070402">
    <property type="term" value="F:NADPH binding"/>
    <property type="evidence" value="ECO:0007669"/>
    <property type="project" value="TreeGrafter"/>
</dbReference>
<evidence type="ECO:0000256" key="6">
    <source>
        <dbReference type="ARBA" id="ARBA00037099"/>
    </source>
</evidence>
<proteinExistence type="inferred from homology"/>
<comment type="function">
    <text evidence="6">Catalyzes the conversion of quinonoid dihydrobiopterin into tetrahydrobiopterin.</text>
</comment>